<feature type="region of interest" description="Disordered" evidence="1">
    <location>
        <begin position="1"/>
        <end position="130"/>
    </location>
</feature>
<evidence type="ECO:0000313" key="2">
    <source>
        <dbReference type="EMBL" id="KAG5563998.1"/>
    </source>
</evidence>
<dbReference type="AlphaFoldDB" id="A0AAV6LFS7"/>
<keyword evidence="3" id="KW-1185">Reference proteome</keyword>
<name>A0AAV6LFS7_9ERIC</name>
<organism evidence="2 3">
    <name type="scientific">Rhododendron griersonianum</name>
    <dbReference type="NCBI Taxonomy" id="479676"/>
    <lineage>
        <taxon>Eukaryota</taxon>
        <taxon>Viridiplantae</taxon>
        <taxon>Streptophyta</taxon>
        <taxon>Embryophyta</taxon>
        <taxon>Tracheophyta</taxon>
        <taxon>Spermatophyta</taxon>
        <taxon>Magnoliopsida</taxon>
        <taxon>eudicotyledons</taxon>
        <taxon>Gunneridae</taxon>
        <taxon>Pentapetalae</taxon>
        <taxon>asterids</taxon>
        <taxon>Ericales</taxon>
        <taxon>Ericaceae</taxon>
        <taxon>Ericoideae</taxon>
        <taxon>Rhodoreae</taxon>
        <taxon>Rhododendron</taxon>
    </lineage>
</organism>
<evidence type="ECO:0000256" key="1">
    <source>
        <dbReference type="SAM" id="MobiDB-lite"/>
    </source>
</evidence>
<sequence length="130" mass="14118">MSQNLPQLNNLKEEAMHGKFPIDSDGDGNEGSRNQPKIERFQPIGLGKGRTEEGADRLDQGLAARLGGEIRRGKSGKQGKRAWPDPRGLSCRRTPNNGGTNHRSCRRNKSRRGSGQDTESPIGGTNNGVN</sequence>
<dbReference type="Proteomes" id="UP000823749">
    <property type="component" value="Chromosome 1"/>
</dbReference>
<feature type="compositionally biased region" description="Basic and acidic residues" evidence="1">
    <location>
        <begin position="11"/>
        <end position="22"/>
    </location>
</feature>
<protein>
    <submittedName>
        <fullName evidence="2">Uncharacterized protein</fullName>
    </submittedName>
</protein>
<accession>A0AAV6LFS7</accession>
<comment type="caution">
    <text evidence="2">The sequence shown here is derived from an EMBL/GenBank/DDBJ whole genome shotgun (WGS) entry which is preliminary data.</text>
</comment>
<feature type="compositionally biased region" description="Basic residues" evidence="1">
    <location>
        <begin position="103"/>
        <end position="112"/>
    </location>
</feature>
<reference evidence="2" key="1">
    <citation type="submission" date="2020-08" db="EMBL/GenBank/DDBJ databases">
        <title>Plant Genome Project.</title>
        <authorList>
            <person name="Zhang R.-G."/>
        </authorList>
    </citation>
    <scope>NUCLEOTIDE SEQUENCE</scope>
    <source>
        <strain evidence="2">WSP0</strain>
        <tissue evidence="2">Leaf</tissue>
    </source>
</reference>
<gene>
    <name evidence="2" type="ORF">RHGRI_000241</name>
</gene>
<proteinExistence type="predicted"/>
<evidence type="ECO:0000313" key="3">
    <source>
        <dbReference type="Proteomes" id="UP000823749"/>
    </source>
</evidence>
<feature type="compositionally biased region" description="Polar residues" evidence="1">
    <location>
        <begin position="1"/>
        <end position="10"/>
    </location>
</feature>
<feature type="compositionally biased region" description="Polar residues" evidence="1">
    <location>
        <begin position="113"/>
        <end position="130"/>
    </location>
</feature>
<feature type="compositionally biased region" description="Basic and acidic residues" evidence="1">
    <location>
        <begin position="49"/>
        <end position="59"/>
    </location>
</feature>
<dbReference type="EMBL" id="JACTNZ010000001">
    <property type="protein sequence ID" value="KAG5563998.1"/>
    <property type="molecule type" value="Genomic_DNA"/>
</dbReference>
<feature type="compositionally biased region" description="Polar residues" evidence="1">
    <location>
        <begin position="93"/>
        <end position="102"/>
    </location>
</feature>